<sequence>MSNVSAFDGDDPDRLAGERFRRWSERYAEEEPLLPSPGWWPWPLQEVVHRDGDPDTGMVAVDLLPQHDRVDPEAVLVRQPRDEPPFDYGWPGAAWHPEDDPELIVRAQQWDDGPWRWILFVRGDPLPAEALRRVQDTIEWRPAWAL</sequence>
<reference evidence="1" key="1">
    <citation type="journal article" date="2022" name="Front. Microbiol.">
        <title>Mirubactin C rescues the lethal effect of cell wall biosynthesis mutations in Bacillus subtilis.</title>
        <authorList>
            <person name="Kepplinger B."/>
            <person name="Wen X."/>
            <person name="Tyler A.R."/>
            <person name="Kim B.Y."/>
            <person name="Brown J."/>
            <person name="Banks P."/>
            <person name="Dashti Y."/>
            <person name="Mackenzie E.S."/>
            <person name="Wills C."/>
            <person name="Kawai Y."/>
            <person name="Waldron K.J."/>
            <person name="Allenby N.E.E."/>
            <person name="Wu L.J."/>
            <person name="Hall M.J."/>
            <person name="Errington J."/>
        </authorList>
    </citation>
    <scope>NUCLEOTIDE SEQUENCE</scope>
    <source>
        <strain evidence="1">MDA8-470</strain>
    </source>
</reference>
<name>A0ABY6PSE0_9ACTN</name>
<dbReference type="RefSeq" id="WP_265542462.1">
    <property type="nucleotide sequence ID" value="NZ_CP098740.1"/>
</dbReference>
<dbReference type="EMBL" id="CP098740">
    <property type="protein sequence ID" value="UZK55061.1"/>
    <property type="molecule type" value="Genomic_DNA"/>
</dbReference>
<accession>A0ABY6PSE0</accession>
<proteinExistence type="predicted"/>
<gene>
    <name evidence="1" type="ORF">NEH16_13790</name>
</gene>
<protein>
    <recommendedName>
        <fullName evidence="3">DUF317 domain-containing protein</fullName>
    </recommendedName>
</protein>
<dbReference type="Proteomes" id="UP001164963">
    <property type="component" value="Chromosome"/>
</dbReference>
<evidence type="ECO:0008006" key="3">
    <source>
        <dbReference type="Google" id="ProtNLM"/>
    </source>
</evidence>
<organism evidence="1 2">
    <name type="scientific">Streptomyces drozdowiczii</name>
    <dbReference type="NCBI Taxonomy" id="202862"/>
    <lineage>
        <taxon>Bacteria</taxon>
        <taxon>Bacillati</taxon>
        <taxon>Actinomycetota</taxon>
        <taxon>Actinomycetes</taxon>
        <taxon>Kitasatosporales</taxon>
        <taxon>Streptomycetaceae</taxon>
        <taxon>Streptomyces</taxon>
    </lineage>
</organism>
<keyword evidence="2" id="KW-1185">Reference proteome</keyword>
<evidence type="ECO:0000313" key="1">
    <source>
        <dbReference type="EMBL" id="UZK55061.1"/>
    </source>
</evidence>
<evidence type="ECO:0000313" key="2">
    <source>
        <dbReference type="Proteomes" id="UP001164963"/>
    </source>
</evidence>